<dbReference type="PIRSF" id="PIRSF000349">
    <property type="entry name" value="SODismutase"/>
    <property type="match status" value="1"/>
</dbReference>
<reference evidence="9 10" key="1">
    <citation type="submission" date="2018-07" db="EMBL/GenBank/DDBJ databases">
        <title>Complete genome sequence of Spiroplasma alleghenense PLHS-1 (ATCC 51752).</title>
        <authorList>
            <person name="Chou L."/>
            <person name="Lee T.-Y."/>
            <person name="Tsai Y.-M."/>
            <person name="Kuo C.-H."/>
        </authorList>
    </citation>
    <scope>NUCLEOTIDE SEQUENCE [LARGE SCALE GENOMIC DNA]</scope>
    <source>
        <strain evidence="9 10">PLHS-1</strain>
    </source>
</reference>
<evidence type="ECO:0000256" key="4">
    <source>
        <dbReference type="ARBA" id="ARBA00023002"/>
    </source>
</evidence>
<dbReference type="PRINTS" id="PR01703">
    <property type="entry name" value="MNSODISMTASE"/>
</dbReference>
<evidence type="ECO:0000259" key="8">
    <source>
        <dbReference type="Pfam" id="PF02777"/>
    </source>
</evidence>
<evidence type="ECO:0000256" key="2">
    <source>
        <dbReference type="ARBA" id="ARBA00012682"/>
    </source>
</evidence>
<dbReference type="InterPro" id="IPR036314">
    <property type="entry name" value="SOD_C_sf"/>
</dbReference>
<protein>
    <recommendedName>
        <fullName evidence="2 6">Superoxide dismutase</fullName>
        <ecNumber evidence="2 6">1.15.1.1</ecNumber>
    </recommendedName>
</protein>
<dbReference type="EC" id="1.15.1.1" evidence="2 6"/>
<evidence type="ECO:0000256" key="6">
    <source>
        <dbReference type="RuleBase" id="RU000414"/>
    </source>
</evidence>
<organism evidence="9 10">
    <name type="scientific">Spiroplasma alleghenense</name>
    <dbReference type="NCBI Taxonomy" id="216931"/>
    <lineage>
        <taxon>Bacteria</taxon>
        <taxon>Bacillati</taxon>
        <taxon>Mycoplasmatota</taxon>
        <taxon>Mollicutes</taxon>
        <taxon>Entomoplasmatales</taxon>
        <taxon>Spiroplasmataceae</taxon>
        <taxon>Spiroplasma</taxon>
    </lineage>
</organism>
<evidence type="ECO:0000313" key="10">
    <source>
        <dbReference type="Proteomes" id="UP000254792"/>
    </source>
</evidence>
<dbReference type="InterPro" id="IPR019832">
    <property type="entry name" value="Mn/Fe_SOD_C"/>
</dbReference>
<feature type="domain" description="Manganese/iron superoxide dismutase N-terminal" evidence="7">
    <location>
        <begin position="6"/>
        <end position="89"/>
    </location>
</feature>
<dbReference type="Gene3D" id="1.10.287.990">
    <property type="entry name" value="Fe,Mn superoxide dismutase (SOD) domain"/>
    <property type="match status" value="1"/>
</dbReference>
<dbReference type="KEGG" id="salx:SALLE_v1c01070"/>
<dbReference type="PANTHER" id="PTHR43595">
    <property type="entry name" value="37S RIBOSOMAL PROTEIN S26, MITOCHONDRIAL"/>
    <property type="match status" value="1"/>
</dbReference>
<sequence length="203" mass="24045">MFKRIELDQGTSFLEPVLSKEQIDLHYNKFHLEYEDKLNKGLGSYPLPRFVEDLNDLVKSYLSLPKELHILVRQYGGGLMNLNFFFKNFKKDVTLKEGILKDAIFKNFSTLDEFCKEMIRNALSIFGSGWTWLVLDRNKNMRVYNTFNQDNPWFLGMTPLIGLCLWEHAYIVDYANDREKYVENLLTIIDWDYVQEIYANALK</sequence>
<dbReference type="GO" id="GO:0004784">
    <property type="term" value="F:superoxide dismutase activity"/>
    <property type="evidence" value="ECO:0007669"/>
    <property type="project" value="UniProtKB-EC"/>
</dbReference>
<dbReference type="OrthoDB" id="9803125at2"/>
<feature type="binding site" evidence="5">
    <location>
        <position position="26"/>
    </location>
    <ligand>
        <name>Mn(2+)</name>
        <dbReference type="ChEBI" id="CHEBI:29035"/>
    </ligand>
</feature>
<dbReference type="GO" id="GO:0005737">
    <property type="term" value="C:cytoplasm"/>
    <property type="evidence" value="ECO:0007669"/>
    <property type="project" value="TreeGrafter"/>
</dbReference>
<evidence type="ECO:0000256" key="3">
    <source>
        <dbReference type="ARBA" id="ARBA00022723"/>
    </source>
</evidence>
<dbReference type="Proteomes" id="UP000254792">
    <property type="component" value="Chromosome"/>
</dbReference>
<dbReference type="PANTHER" id="PTHR43595:SF2">
    <property type="entry name" value="SMALL RIBOSOMAL SUBUNIT PROTEIN MS42"/>
    <property type="match status" value="1"/>
</dbReference>
<proteinExistence type="inferred from homology"/>
<dbReference type="EMBL" id="CP031376">
    <property type="protein sequence ID" value="AXK50783.1"/>
    <property type="molecule type" value="Genomic_DNA"/>
</dbReference>
<dbReference type="InterPro" id="IPR019831">
    <property type="entry name" value="Mn/Fe_SOD_N"/>
</dbReference>
<keyword evidence="10" id="KW-1185">Reference proteome</keyword>
<keyword evidence="3 5" id="KW-0479">Metal-binding</keyword>
<evidence type="ECO:0000259" key="7">
    <source>
        <dbReference type="Pfam" id="PF00081"/>
    </source>
</evidence>
<name>A0A345Z2F4_9MOLU</name>
<dbReference type="SUPFAM" id="SSF46609">
    <property type="entry name" value="Fe,Mn superoxide dismutase (SOD), N-terminal domain"/>
    <property type="match status" value="1"/>
</dbReference>
<comment type="similarity">
    <text evidence="1 6">Belongs to the iron/manganese superoxide dismutase family.</text>
</comment>
<dbReference type="SUPFAM" id="SSF54719">
    <property type="entry name" value="Fe,Mn superoxide dismutase (SOD), C-terminal domain"/>
    <property type="match status" value="1"/>
</dbReference>
<evidence type="ECO:0000256" key="5">
    <source>
        <dbReference type="PIRSR" id="PIRSR000349-1"/>
    </source>
</evidence>
<feature type="binding site" evidence="5">
    <location>
        <position position="168"/>
    </location>
    <ligand>
        <name>Mn(2+)</name>
        <dbReference type="ChEBI" id="CHEBI:29035"/>
    </ligand>
</feature>
<dbReference type="AlphaFoldDB" id="A0A345Z2F4"/>
<dbReference type="InterPro" id="IPR036324">
    <property type="entry name" value="Mn/Fe_SOD_N_sf"/>
</dbReference>
<dbReference type="InterPro" id="IPR001189">
    <property type="entry name" value="Mn/Fe_SOD"/>
</dbReference>
<dbReference type="Pfam" id="PF02777">
    <property type="entry name" value="Sod_Fe_C"/>
    <property type="match status" value="1"/>
</dbReference>
<comment type="function">
    <text evidence="6">Destroys radicals which are normally produced within the cells and which are toxic to biological systems.</text>
</comment>
<dbReference type="Gene3D" id="3.55.40.20">
    <property type="entry name" value="Iron/manganese superoxide dismutase, C-terminal domain"/>
    <property type="match status" value="1"/>
</dbReference>
<feature type="domain" description="Manganese/iron superoxide dismutase C-terminal" evidence="8">
    <location>
        <begin position="97"/>
        <end position="196"/>
    </location>
</feature>
<dbReference type="Pfam" id="PF00081">
    <property type="entry name" value="Sod_Fe_N"/>
    <property type="match status" value="1"/>
</dbReference>
<dbReference type="GO" id="GO:0046872">
    <property type="term" value="F:metal ion binding"/>
    <property type="evidence" value="ECO:0007669"/>
    <property type="project" value="UniProtKB-KW"/>
</dbReference>
<comment type="catalytic activity">
    <reaction evidence="6">
        <text>2 superoxide + 2 H(+) = H2O2 + O2</text>
        <dbReference type="Rhea" id="RHEA:20696"/>
        <dbReference type="ChEBI" id="CHEBI:15378"/>
        <dbReference type="ChEBI" id="CHEBI:15379"/>
        <dbReference type="ChEBI" id="CHEBI:16240"/>
        <dbReference type="ChEBI" id="CHEBI:18421"/>
        <dbReference type="EC" id="1.15.1.1"/>
    </reaction>
</comment>
<evidence type="ECO:0000313" key="9">
    <source>
        <dbReference type="EMBL" id="AXK50783.1"/>
    </source>
</evidence>
<dbReference type="RefSeq" id="WP_115558707.1">
    <property type="nucleotide sequence ID" value="NZ_CP031376.1"/>
</dbReference>
<gene>
    <name evidence="9" type="ORF">SALLE_v1c01070</name>
</gene>
<evidence type="ECO:0000256" key="1">
    <source>
        <dbReference type="ARBA" id="ARBA00008714"/>
    </source>
</evidence>
<accession>A0A345Z2F4</accession>
<keyword evidence="4 6" id="KW-0560">Oxidoreductase</keyword>